<dbReference type="PROSITE" id="PS50888">
    <property type="entry name" value="BHLH"/>
    <property type="match status" value="1"/>
</dbReference>
<evidence type="ECO:0000313" key="7">
    <source>
        <dbReference type="EMBL" id="KAF5194772.1"/>
    </source>
</evidence>
<comment type="caution">
    <text evidence="7">The sequence shown here is derived from an EMBL/GenBank/DDBJ whole genome shotgun (WGS) entry which is preliminary data.</text>
</comment>
<keyword evidence="3" id="KW-0804">Transcription</keyword>
<dbReference type="GO" id="GO:0000978">
    <property type="term" value="F:RNA polymerase II cis-regulatory region sequence-specific DNA binding"/>
    <property type="evidence" value="ECO:0007669"/>
    <property type="project" value="TreeGrafter"/>
</dbReference>
<dbReference type="SUPFAM" id="SSF47459">
    <property type="entry name" value="HLH, helix-loop-helix DNA-binding domain"/>
    <property type="match status" value="1"/>
</dbReference>
<dbReference type="GO" id="GO:0000981">
    <property type="term" value="F:DNA-binding transcription factor activity, RNA polymerase II-specific"/>
    <property type="evidence" value="ECO:0007669"/>
    <property type="project" value="TreeGrafter"/>
</dbReference>
<dbReference type="GO" id="GO:0005634">
    <property type="term" value="C:nucleus"/>
    <property type="evidence" value="ECO:0007669"/>
    <property type="project" value="UniProtKB-SubCell"/>
</dbReference>
<feature type="non-terminal residue" evidence="7">
    <location>
        <position position="232"/>
    </location>
</feature>
<name>A0A7J6WF89_THATH</name>
<evidence type="ECO:0000259" key="6">
    <source>
        <dbReference type="PROSITE" id="PS50888"/>
    </source>
</evidence>
<reference evidence="7 8" key="1">
    <citation type="submission" date="2020-06" db="EMBL/GenBank/DDBJ databases">
        <title>Transcriptomic and genomic resources for Thalictrum thalictroides and T. hernandezii: Facilitating candidate gene discovery in an emerging model plant lineage.</title>
        <authorList>
            <person name="Arias T."/>
            <person name="Riano-Pachon D.M."/>
            <person name="Di Stilio V.S."/>
        </authorList>
    </citation>
    <scope>NUCLEOTIDE SEQUENCE [LARGE SCALE GENOMIC DNA]</scope>
    <source>
        <strain evidence="8">cv. WT478/WT964</strain>
        <tissue evidence="7">Leaves</tissue>
    </source>
</reference>
<dbReference type="InterPro" id="IPR036638">
    <property type="entry name" value="HLH_DNA-bd_sf"/>
</dbReference>
<evidence type="ECO:0000256" key="4">
    <source>
        <dbReference type="ARBA" id="ARBA00023242"/>
    </source>
</evidence>
<dbReference type="PANTHER" id="PTHR16223">
    <property type="entry name" value="TRANSCRIPTION FACTOR BHLH83-RELATED"/>
    <property type="match status" value="1"/>
</dbReference>
<comment type="subcellular location">
    <subcellularLocation>
        <location evidence="1">Nucleus</location>
    </subcellularLocation>
</comment>
<organism evidence="7 8">
    <name type="scientific">Thalictrum thalictroides</name>
    <name type="common">Rue-anemone</name>
    <name type="synonym">Anemone thalictroides</name>
    <dbReference type="NCBI Taxonomy" id="46969"/>
    <lineage>
        <taxon>Eukaryota</taxon>
        <taxon>Viridiplantae</taxon>
        <taxon>Streptophyta</taxon>
        <taxon>Embryophyta</taxon>
        <taxon>Tracheophyta</taxon>
        <taxon>Spermatophyta</taxon>
        <taxon>Magnoliopsida</taxon>
        <taxon>Ranunculales</taxon>
        <taxon>Ranunculaceae</taxon>
        <taxon>Thalictroideae</taxon>
        <taxon>Thalictrum</taxon>
    </lineage>
</organism>
<evidence type="ECO:0000256" key="3">
    <source>
        <dbReference type="ARBA" id="ARBA00023163"/>
    </source>
</evidence>
<protein>
    <submittedName>
        <fullName evidence="7">Transcription factor une12</fullName>
    </submittedName>
</protein>
<evidence type="ECO:0000256" key="2">
    <source>
        <dbReference type="ARBA" id="ARBA00023015"/>
    </source>
</evidence>
<sequence>MANNNPTEGLADDFLDQILSIPSYASHDANLAGNDANLAGTTTSGGSMVLQLSSSAADITGNSGGGGYHHHQLSGGGGFPLGLSLEQSGKGGFFKPDEASGSGKRFRDDFVDLKAVSSTNNNNNNDRDSVHLTSLFPAFGHMQQQTHQQPHSVRPASHQNQINQPFHGHPTPGAVVVVPHPPAIRPRVRARRGQATDPHSIAERLRRERIAERMKALQELVPSSNKVILFSP</sequence>
<dbReference type="InterPro" id="IPR045843">
    <property type="entry name" value="IND-like"/>
</dbReference>
<dbReference type="EMBL" id="JABWDY010018277">
    <property type="protein sequence ID" value="KAF5194772.1"/>
    <property type="molecule type" value="Genomic_DNA"/>
</dbReference>
<evidence type="ECO:0000256" key="1">
    <source>
        <dbReference type="ARBA" id="ARBA00004123"/>
    </source>
</evidence>
<feature type="compositionally biased region" description="Polar residues" evidence="5">
    <location>
        <begin position="142"/>
        <end position="164"/>
    </location>
</feature>
<dbReference type="Gene3D" id="4.10.280.10">
    <property type="entry name" value="Helix-loop-helix DNA-binding domain"/>
    <property type="match status" value="1"/>
</dbReference>
<gene>
    <name evidence="7" type="ORF">FRX31_015641</name>
</gene>
<feature type="domain" description="BHLH" evidence="6">
    <location>
        <begin position="194"/>
        <end position="232"/>
    </location>
</feature>
<dbReference type="GO" id="GO:0046983">
    <property type="term" value="F:protein dimerization activity"/>
    <property type="evidence" value="ECO:0007669"/>
    <property type="project" value="InterPro"/>
</dbReference>
<dbReference type="PANTHER" id="PTHR16223:SF198">
    <property type="entry name" value="DEHYDROGENASE, PUTATIVE, EXPRESSED-RELATED"/>
    <property type="match status" value="1"/>
</dbReference>
<proteinExistence type="predicted"/>
<dbReference type="InterPro" id="IPR011598">
    <property type="entry name" value="bHLH_dom"/>
</dbReference>
<dbReference type="AlphaFoldDB" id="A0A7J6WF89"/>
<evidence type="ECO:0000256" key="5">
    <source>
        <dbReference type="SAM" id="MobiDB-lite"/>
    </source>
</evidence>
<accession>A0A7J6WF89</accession>
<keyword evidence="4" id="KW-0539">Nucleus</keyword>
<keyword evidence="8" id="KW-1185">Reference proteome</keyword>
<keyword evidence="2" id="KW-0805">Transcription regulation</keyword>
<feature type="region of interest" description="Disordered" evidence="5">
    <location>
        <begin position="142"/>
        <end position="170"/>
    </location>
</feature>
<evidence type="ECO:0000313" key="8">
    <source>
        <dbReference type="Proteomes" id="UP000554482"/>
    </source>
</evidence>
<dbReference type="Proteomes" id="UP000554482">
    <property type="component" value="Unassembled WGS sequence"/>
</dbReference>